<comment type="caution">
    <text evidence="1">The sequence shown here is derived from an EMBL/GenBank/DDBJ whole genome shotgun (WGS) entry which is preliminary data.</text>
</comment>
<sequence>MRDRTPIPCPECDREKYFEGLCYACTNRKVRESYESMSDGQIQTTVQNIIQNIETIGKWEQVYKDFTGLLAYRDINTREIADAAFRNKIYNPATLYRDASPELQDELIALINDPYCAHAGDILSCLSVIGNDNVQSAFYQLEKNPLPWRKNLYVDPSFYAEQAGWTFGADGTRIQLNYDSCYSLIKESREDNAVLVARARAEECAICSCQTIDILSLDGRDQRLSFLGLPGQLNIPICPNCASMCDRTIVRYQLDGESTFEVVEPYTNEKYISDADLTSLVNSKMVLSQTEKPAYFSCGNDDVSTIGGNPDWIQDWQYEDCPDCQKKMKLLAALQWDQLIEASEGTLYIEICTDCSVIVTIHQQT</sequence>
<dbReference type="EMBL" id="JBHULD010000018">
    <property type="protein sequence ID" value="MFD2556335.1"/>
    <property type="molecule type" value="Genomic_DNA"/>
</dbReference>
<evidence type="ECO:0000313" key="1">
    <source>
        <dbReference type="EMBL" id="MFD2556335.1"/>
    </source>
</evidence>
<evidence type="ECO:0008006" key="3">
    <source>
        <dbReference type="Google" id="ProtNLM"/>
    </source>
</evidence>
<dbReference type="Proteomes" id="UP001597440">
    <property type="component" value="Unassembled WGS sequence"/>
</dbReference>
<name>A0ABW5L756_9SPHI</name>
<gene>
    <name evidence="1" type="ORF">ACFSQW_18210</name>
</gene>
<dbReference type="RefSeq" id="WP_210352599.1">
    <property type="nucleotide sequence ID" value="NZ_JAEQMU010000001.1"/>
</dbReference>
<proteinExistence type="predicted"/>
<accession>A0ABW5L756</accession>
<evidence type="ECO:0000313" key="2">
    <source>
        <dbReference type="Proteomes" id="UP001597440"/>
    </source>
</evidence>
<keyword evidence="2" id="KW-1185">Reference proteome</keyword>
<protein>
    <recommendedName>
        <fullName evidence="3">DUF1963 domain-containing protein</fullName>
    </recommendedName>
</protein>
<reference evidence="2" key="1">
    <citation type="journal article" date="2019" name="Int. J. Syst. Evol. Microbiol.">
        <title>The Global Catalogue of Microorganisms (GCM) 10K type strain sequencing project: providing services to taxonomists for standard genome sequencing and annotation.</title>
        <authorList>
            <consortium name="The Broad Institute Genomics Platform"/>
            <consortium name="The Broad Institute Genome Sequencing Center for Infectious Disease"/>
            <person name="Wu L."/>
            <person name="Ma J."/>
        </authorList>
    </citation>
    <scope>NUCLEOTIDE SEQUENCE [LARGE SCALE GENOMIC DNA]</scope>
    <source>
        <strain evidence="2">KCTC 52298</strain>
    </source>
</reference>
<organism evidence="1 2">
    <name type="scientific">Sphingobacterium tabacisoli</name>
    <dbReference type="NCBI Taxonomy" id="2044855"/>
    <lineage>
        <taxon>Bacteria</taxon>
        <taxon>Pseudomonadati</taxon>
        <taxon>Bacteroidota</taxon>
        <taxon>Sphingobacteriia</taxon>
        <taxon>Sphingobacteriales</taxon>
        <taxon>Sphingobacteriaceae</taxon>
        <taxon>Sphingobacterium</taxon>
    </lineage>
</organism>